<evidence type="ECO:0000256" key="1">
    <source>
        <dbReference type="SAM" id="MobiDB-lite"/>
    </source>
</evidence>
<organism evidence="2 3">
    <name type="scientific">Perkinsus olseni</name>
    <name type="common">Perkinsus atlanticus</name>
    <dbReference type="NCBI Taxonomy" id="32597"/>
    <lineage>
        <taxon>Eukaryota</taxon>
        <taxon>Sar</taxon>
        <taxon>Alveolata</taxon>
        <taxon>Perkinsozoa</taxon>
        <taxon>Perkinsea</taxon>
        <taxon>Perkinsida</taxon>
        <taxon>Perkinsidae</taxon>
        <taxon>Perkinsus</taxon>
    </lineage>
</organism>
<dbReference type="Proteomes" id="UP000553632">
    <property type="component" value="Unassembled WGS sequence"/>
</dbReference>
<feature type="region of interest" description="Disordered" evidence="1">
    <location>
        <begin position="48"/>
        <end position="67"/>
    </location>
</feature>
<sequence>MSSSDFGAIEGEKCLEYFNPIAENEYTEVLQTWTRNILEMMELTSKEMQRTPSLRGIAPHGTDVAVG</sequence>
<dbReference type="EMBL" id="JABANO010032356">
    <property type="protein sequence ID" value="KAF4708712.1"/>
    <property type="molecule type" value="Genomic_DNA"/>
</dbReference>
<proteinExistence type="predicted"/>
<evidence type="ECO:0000313" key="3">
    <source>
        <dbReference type="Proteomes" id="UP000553632"/>
    </source>
</evidence>
<dbReference type="AlphaFoldDB" id="A0A7J6QKG6"/>
<accession>A0A7J6QKG6</accession>
<reference evidence="2 3" key="1">
    <citation type="submission" date="2020-04" db="EMBL/GenBank/DDBJ databases">
        <title>Perkinsus olseni comparative genomics.</title>
        <authorList>
            <person name="Bogema D.R."/>
        </authorList>
    </citation>
    <scope>NUCLEOTIDE SEQUENCE [LARGE SCALE GENOMIC DNA]</scope>
    <source>
        <strain evidence="2 3">ATCC PRA-207</strain>
    </source>
</reference>
<name>A0A7J6QKG6_PEROL</name>
<gene>
    <name evidence="2" type="ORF">FOZ63_010218</name>
</gene>
<evidence type="ECO:0000313" key="2">
    <source>
        <dbReference type="EMBL" id="KAF4708712.1"/>
    </source>
</evidence>
<comment type="caution">
    <text evidence="2">The sequence shown here is derived from an EMBL/GenBank/DDBJ whole genome shotgun (WGS) entry which is preliminary data.</text>
</comment>
<protein>
    <submittedName>
        <fullName evidence="2">Uncharacterized protein</fullName>
    </submittedName>
</protein>
<keyword evidence="3" id="KW-1185">Reference proteome</keyword>